<name>A0A926KTX2_9BACL</name>
<dbReference type="EMBL" id="JACVVD010000008">
    <property type="protein sequence ID" value="MBD0382821.1"/>
    <property type="molecule type" value="Genomic_DNA"/>
</dbReference>
<dbReference type="RefSeq" id="WP_188176599.1">
    <property type="nucleotide sequence ID" value="NZ_JACVVD010000008.1"/>
</dbReference>
<comment type="caution">
    <text evidence="1">The sequence shown here is derived from an EMBL/GenBank/DDBJ whole genome shotgun (WGS) entry which is preliminary data.</text>
</comment>
<dbReference type="Proteomes" id="UP000650466">
    <property type="component" value="Unassembled WGS sequence"/>
</dbReference>
<gene>
    <name evidence="1" type="ORF">ICC18_22130</name>
</gene>
<dbReference type="AlphaFoldDB" id="A0A926KTX2"/>
<reference evidence="1" key="1">
    <citation type="submission" date="2020-09" db="EMBL/GenBank/DDBJ databases">
        <title>Draft Genome Sequence of Paenibacillus sp. WST5.</title>
        <authorList>
            <person name="Bao Z."/>
        </authorList>
    </citation>
    <scope>NUCLEOTIDE SEQUENCE</scope>
    <source>
        <strain evidence="1">WST5</strain>
    </source>
</reference>
<proteinExistence type="predicted"/>
<evidence type="ECO:0000313" key="2">
    <source>
        <dbReference type="Proteomes" id="UP000650466"/>
    </source>
</evidence>
<evidence type="ECO:0000313" key="1">
    <source>
        <dbReference type="EMBL" id="MBD0382821.1"/>
    </source>
</evidence>
<protein>
    <submittedName>
        <fullName evidence="1">Uncharacterized protein</fullName>
    </submittedName>
</protein>
<accession>A0A926KTX2</accession>
<organism evidence="1 2">
    <name type="scientific">Paenibacillus sedimenti</name>
    <dbReference type="NCBI Taxonomy" id="2770274"/>
    <lineage>
        <taxon>Bacteria</taxon>
        <taxon>Bacillati</taxon>
        <taxon>Bacillota</taxon>
        <taxon>Bacilli</taxon>
        <taxon>Bacillales</taxon>
        <taxon>Paenibacillaceae</taxon>
        <taxon>Paenibacillus</taxon>
    </lineage>
</organism>
<sequence length="86" mass="10022">MQHLSPALECVYHIHPEFEDEERNVILSDILEQGQRLKVTFEDNTSVESEMKYEKAYIIDHPTGEVTNSSKAKVEIFNNQNEELLE</sequence>
<keyword evidence="2" id="KW-1185">Reference proteome</keyword>